<dbReference type="SUPFAM" id="SSF110857">
    <property type="entry name" value="Gamma-glutamyl cyclotransferase-like"/>
    <property type="match status" value="1"/>
</dbReference>
<dbReference type="InterPro" id="IPR039126">
    <property type="entry name" value="GGACT"/>
</dbReference>
<evidence type="ECO:0000259" key="4">
    <source>
        <dbReference type="Pfam" id="PF06094"/>
    </source>
</evidence>
<dbReference type="HOGENOM" id="CLU_083466_5_1_10"/>
<dbReference type="RefSeq" id="WP_012500031.1">
    <property type="nucleotide sequence ID" value="NC_011026.1"/>
</dbReference>
<dbReference type="GO" id="GO:0005829">
    <property type="term" value="C:cytosol"/>
    <property type="evidence" value="ECO:0007669"/>
    <property type="project" value="TreeGrafter"/>
</dbReference>
<organism evidence="5 6">
    <name type="scientific">Chloroherpeton thalassium (strain ATCC 35110 / GB-78)</name>
    <dbReference type="NCBI Taxonomy" id="517418"/>
    <lineage>
        <taxon>Bacteria</taxon>
        <taxon>Pseudomonadati</taxon>
        <taxon>Chlorobiota</taxon>
        <taxon>Chlorobiia</taxon>
        <taxon>Chlorobiales</taxon>
        <taxon>Chloroherpetonaceae</taxon>
        <taxon>Chloroherpeton</taxon>
    </lineage>
</organism>
<feature type="domain" description="Gamma-glutamylcyclotransferase AIG2-like" evidence="4">
    <location>
        <begin position="9"/>
        <end position="119"/>
    </location>
</feature>
<dbReference type="Pfam" id="PF06094">
    <property type="entry name" value="GGACT"/>
    <property type="match status" value="1"/>
</dbReference>
<dbReference type="InterPro" id="IPR009288">
    <property type="entry name" value="AIG2-like_dom"/>
</dbReference>
<gene>
    <name evidence="5" type="ordered locus">Ctha_1488</name>
</gene>
<dbReference type="Proteomes" id="UP000001208">
    <property type="component" value="Chromosome"/>
</dbReference>
<dbReference type="PANTHER" id="PTHR12510:SF4">
    <property type="entry name" value="GAMMA-GLUTAMYLAMINECYCLOTRANSFERASE"/>
    <property type="match status" value="1"/>
</dbReference>
<dbReference type="eggNOG" id="COG2105">
    <property type="taxonomic scope" value="Bacteria"/>
</dbReference>
<evidence type="ECO:0000256" key="1">
    <source>
        <dbReference type="ARBA" id="ARBA00008861"/>
    </source>
</evidence>
<feature type="active site" description="Proton acceptor" evidence="2">
    <location>
        <position position="77"/>
    </location>
</feature>
<keyword evidence="6" id="KW-1185">Reference proteome</keyword>
<name>B3QS02_CHLT3</name>
<dbReference type="PANTHER" id="PTHR12510">
    <property type="entry name" value="TROPONIN C-AKIN-1 PROTEIN"/>
    <property type="match status" value="1"/>
</dbReference>
<dbReference type="EMBL" id="CP001100">
    <property type="protein sequence ID" value="ACF13947.1"/>
    <property type="molecule type" value="Genomic_DNA"/>
</dbReference>
<evidence type="ECO:0000313" key="6">
    <source>
        <dbReference type="Proteomes" id="UP000001208"/>
    </source>
</evidence>
<comment type="similarity">
    <text evidence="1 3">Belongs to the gamma-glutamylcyclotransferase family.</text>
</comment>
<protein>
    <recommendedName>
        <fullName evidence="3">Gamma-glutamylcyclotransferase family protein</fullName>
    </recommendedName>
</protein>
<dbReference type="CDD" id="cd06661">
    <property type="entry name" value="GGCT_like"/>
    <property type="match status" value="1"/>
</dbReference>
<dbReference type="AlphaFoldDB" id="B3QS02"/>
<accession>B3QS02</accession>
<dbReference type="GO" id="GO:0061929">
    <property type="term" value="F:gamma-glutamylaminecyclotransferase activity"/>
    <property type="evidence" value="ECO:0007669"/>
    <property type="project" value="InterPro"/>
</dbReference>
<sequence>MMEKKSHLVFVYGTLMHGYHNHVLLEDAVFLGEAETVEKYRLTYTFFPMLTEPPEVHVKGELYQVDDEALANLDILEDIPHLYQRKKIPIQINQEKHLAWVYVYTTGEGLYEIPTGNYRDVRPRNFS</sequence>
<reference evidence="5 6" key="1">
    <citation type="submission" date="2008-06" db="EMBL/GenBank/DDBJ databases">
        <title>Complete sequence of Chloroherpeton thalassium ATCC 35110.</title>
        <authorList>
            <consortium name="US DOE Joint Genome Institute"/>
            <person name="Lucas S."/>
            <person name="Copeland A."/>
            <person name="Lapidus A."/>
            <person name="Glavina del Rio T."/>
            <person name="Dalin E."/>
            <person name="Tice H."/>
            <person name="Bruce D."/>
            <person name="Goodwin L."/>
            <person name="Pitluck S."/>
            <person name="Schmutz J."/>
            <person name="Larimer F."/>
            <person name="Land M."/>
            <person name="Hauser L."/>
            <person name="Kyrpides N."/>
            <person name="Mikhailova N."/>
            <person name="Liu Z."/>
            <person name="Li T."/>
            <person name="Zhao F."/>
            <person name="Overmann J."/>
            <person name="Bryant D.A."/>
            <person name="Richardson P."/>
        </authorList>
    </citation>
    <scope>NUCLEOTIDE SEQUENCE [LARGE SCALE GENOMIC DNA]</scope>
    <source>
        <strain evidence="6">ATCC 35110 / GB-78</strain>
    </source>
</reference>
<dbReference type="InterPro" id="IPR036568">
    <property type="entry name" value="GGCT-like_sf"/>
</dbReference>
<evidence type="ECO:0000256" key="2">
    <source>
        <dbReference type="PIRSR" id="PIRSR639126-1"/>
    </source>
</evidence>
<dbReference type="OrthoDB" id="482277at2"/>
<evidence type="ECO:0000313" key="5">
    <source>
        <dbReference type="EMBL" id="ACF13947.1"/>
    </source>
</evidence>
<evidence type="ECO:0000256" key="3">
    <source>
        <dbReference type="RuleBase" id="RU367036"/>
    </source>
</evidence>
<dbReference type="Gene3D" id="3.10.490.10">
    <property type="entry name" value="Gamma-glutamyl cyclotransferase-like"/>
    <property type="match status" value="1"/>
</dbReference>
<dbReference type="InterPro" id="IPR013024">
    <property type="entry name" value="GGCT-like"/>
</dbReference>
<dbReference type="KEGG" id="cts:Ctha_1488"/>
<proteinExistence type="inferred from homology"/>
<dbReference type="STRING" id="517418.Ctha_1488"/>